<organism evidence="2 3">
    <name type="scientific">Periweissella cryptocerci</name>
    <dbReference type="NCBI Taxonomy" id="2506420"/>
    <lineage>
        <taxon>Bacteria</taxon>
        <taxon>Bacillati</taxon>
        <taxon>Bacillota</taxon>
        <taxon>Bacilli</taxon>
        <taxon>Lactobacillales</taxon>
        <taxon>Lactobacillaceae</taxon>
        <taxon>Periweissella</taxon>
    </lineage>
</organism>
<dbReference type="Proteomes" id="UP000292886">
    <property type="component" value="Chromosome"/>
</dbReference>
<name>A0A4P6YX45_9LACO</name>
<feature type="transmembrane region" description="Helical" evidence="1">
    <location>
        <begin position="90"/>
        <end position="116"/>
    </location>
</feature>
<evidence type="ECO:0000313" key="2">
    <source>
        <dbReference type="EMBL" id="QBO37377.1"/>
    </source>
</evidence>
<accession>A0A4P6YX45</accession>
<sequence>MNRHFKAGDVSKQREWQKIVERIEGITINKKFLQLLSRVNYQIGDDKVLLSNVINVFLQIARWSVLLYGVPGAISSLLILNLSANVNVQSVTATIVSMLNMGAVFVLMIYAALILIEVNLNGHFSGKWLITVVNIIVVRVSSGLITNSVSSVNSLALQGLPYFVAYVVLLIFARRIGKRQG</sequence>
<reference evidence="3" key="1">
    <citation type="submission" date="2019-03" db="EMBL/GenBank/DDBJ databases">
        <title>Weissella sp. 26KH-42 Genome sequencing.</title>
        <authorList>
            <person name="Heo J."/>
            <person name="Kim S.-J."/>
            <person name="Kim J.-S."/>
            <person name="Hong S.-B."/>
            <person name="Kwon S.-W."/>
        </authorList>
    </citation>
    <scope>NUCLEOTIDE SEQUENCE [LARGE SCALE GENOMIC DNA]</scope>
    <source>
        <strain evidence="3">26KH-42</strain>
    </source>
</reference>
<evidence type="ECO:0000313" key="3">
    <source>
        <dbReference type="Proteomes" id="UP000292886"/>
    </source>
</evidence>
<keyword evidence="1" id="KW-1133">Transmembrane helix</keyword>
<evidence type="ECO:0000256" key="1">
    <source>
        <dbReference type="SAM" id="Phobius"/>
    </source>
</evidence>
<feature type="transmembrane region" description="Helical" evidence="1">
    <location>
        <begin position="155"/>
        <end position="173"/>
    </location>
</feature>
<protein>
    <submittedName>
        <fullName evidence="2">Uncharacterized protein</fullName>
    </submittedName>
</protein>
<keyword evidence="1" id="KW-0812">Transmembrane</keyword>
<keyword evidence="3" id="KW-1185">Reference proteome</keyword>
<dbReference type="RefSeq" id="WP_133364454.1">
    <property type="nucleotide sequence ID" value="NZ_CP037940.1"/>
</dbReference>
<feature type="transmembrane region" description="Helical" evidence="1">
    <location>
        <begin position="65"/>
        <end position="84"/>
    </location>
</feature>
<gene>
    <name evidence="2" type="ORF">EQG49_13320</name>
</gene>
<feature type="transmembrane region" description="Helical" evidence="1">
    <location>
        <begin position="128"/>
        <end position="149"/>
    </location>
</feature>
<keyword evidence="1" id="KW-0472">Membrane</keyword>
<dbReference type="AlphaFoldDB" id="A0A4P6YX45"/>
<dbReference type="EMBL" id="CP037940">
    <property type="protein sequence ID" value="QBO37377.1"/>
    <property type="molecule type" value="Genomic_DNA"/>
</dbReference>
<proteinExistence type="predicted"/>
<dbReference type="KEGG" id="wei:EQG49_13320"/>